<dbReference type="PANTHER" id="PTHR21021:SF15">
    <property type="entry name" value="FREE METHIONINE-R-SULFOXIDE REDUCTASE"/>
    <property type="match status" value="1"/>
</dbReference>
<dbReference type="InterPro" id="IPR029016">
    <property type="entry name" value="GAF-like_dom_sf"/>
</dbReference>
<dbReference type="PANTHER" id="PTHR21021">
    <property type="entry name" value="GAF/PUTATIVE CYTOSKELETAL PROTEIN"/>
    <property type="match status" value="1"/>
</dbReference>
<name>A0AAT9FGA5_9BACT</name>
<dbReference type="GO" id="GO:0033745">
    <property type="term" value="F:L-methionine-(R)-S-oxide reductase activity"/>
    <property type="evidence" value="ECO:0007669"/>
    <property type="project" value="TreeGrafter"/>
</dbReference>
<feature type="domain" description="GAF" evidence="2">
    <location>
        <begin position="53"/>
        <end position="154"/>
    </location>
</feature>
<accession>A0AAT9FGA5</accession>
<evidence type="ECO:0000313" key="3">
    <source>
        <dbReference type="EMBL" id="BDS05004.1"/>
    </source>
</evidence>
<dbReference type="KEGG" id="osu:NT6N_00440"/>
<gene>
    <name evidence="3" type="ORF">NT6N_00440</name>
</gene>
<dbReference type="FunFam" id="3.30.450.40:FF:000008">
    <property type="entry name" value="GAF domain-containing proteins"/>
    <property type="match status" value="1"/>
</dbReference>
<dbReference type="InterPro" id="IPR051330">
    <property type="entry name" value="Phosphatase_reg/MetRdx"/>
</dbReference>
<evidence type="ECO:0000259" key="2">
    <source>
        <dbReference type="Pfam" id="PF13185"/>
    </source>
</evidence>
<sequence>MPKIPSAEAKETLYRVAMDKITSMLDGESNEIARMATVSSILAGDFDYFYWTGFYRVVDGVLVVGPYQGTPGCLRITLDRGVCGAAASRKKTILVPDTHAFPGHIACDARSLSEIVVPVLDAAGNVLAVLDVDSDQLSAFDAIDQKWLETIIATVFAE</sequence>
<dbReference type="GO" id="GO:0005829">
    <property type="term" value="C:cytosol"/>
    <property type="evidence" value="ECO:0007669"/>
    <property type="project" value="TreeGrafter"/>
</dbReference>
<proteinExistence type="inferred from homology"/>
<dbReference type="SUPFAM" id="SSF55781">
    <property type="entry name" value="GAF domain-like"/>
    <property type="match status" value="1"/>
</dbReference>
<dbReference type="AlphaFoldDB" id="A0AAT9FGA5"/>
<evidence type="ECO:0000256" key="1">
    <source>
        <dbReference type="ARBA" id="ARBA00038454"/>
    </source>
</evidence>
<dbReference type="InterPro" id="IPR003018">
    <property type="entry name" value="GAF"/>
</dbReference>
<organism evidence="3">
    <name type="scientific">Oceaniferula spumae</name>
    <dbReference type="NCBI Taxonomy" id="2979115"/>
    <lineage>
        <taxon>Bacteria</taxon>
        <taxon>Pseudomonadati</taxon>
        <taxon>Verrucomicrobiota</taxon>
        <taxon>Verrucomicrobiia</taxon>
        <taxon>Verrucomicrobiales</taxon>
        <taxon>Verrucomicrobiaceae</taxon>
        <taxon>Oceaniferula</taxon>
    </lineage>
</organism>
<dbReference type="Pfam" id="PF13185">
    <property type="entry name" value="GAF_2"/>
    <property type="match status" value="1"/>
</dbReference>
<protein>
    <recommendedName>
        <fullName evidence="2">GAF domain-containing protein</fullName>
    </recommendedName>
</protein>
<reference evidence="3" key="1">
    <citation type="submission" date="2024-07" db="EMBL/GenBank/DDBJ databases">
        <title>Complete genome sequence of Verrucomicrobiaceae bacterium NT6N.</title>
        <authorList>
            <person name="Huang C."/>
            <person name="Takami H."/>
            <person name="Hamasaki K."/>
        </authorList>
    </citation>
    <scope>NUCLEOTIDE SEQUENCE</scope>
    <source>
        <strain evidence="3">NT6N</strain>
    </source>
</reference>
<comment type="similarity">
    <text evidence="1">Belongs to the free Met sulfoxide reductase family.</text>
</comment>
<dbReference type="Gene3D" id="3.30.450.40">
    <property type="match status" value="1"/>
</dbReference>
<dbReference type="EMBL" id="AP026866">
    <property type="protein sequence ID" value="BDS05004.1"/>
    <property type="molecule type" value="Genomic_DNA"/>
</dbReference>